<dbReference type="PROSITE" id="PS51186">
    <property type="entry name" value="GNAT"/>
    <property type="match status" value="1"/>
</dbReference>
<dbReference type="OrthoDB" id="2115692at2759"/>
<dbReference type="GO" id="GO:0016747">
    <property type="term" value="F:acyltransferase activity, transferring groups other than amino-acyl groups"/>
    <property type="evidence" value="ECO:0007669"/>
    <property type="project" value="InterPro"/>
</dbReference>
<dbReference type="Pfam" id="PF13508">
    <property type="entry name" value="Acetyltransf_7"/>
    <property type="match status" value="1"/>
</dbReference>
<evidence type="ECO:0000313" key="2">
    <source>
        <dbReference type="EMBL" id="PSR93831.1"/>
    </source>
</evidence>
<reference evidence="2 3" key="1">
    <citation type="journal article" date="2018" name="Mycol. Prog.">
        <title>Coniella lustricola, a new species from submerged detritus.</title>
        <authorList>
            <person name="Raudabaugh D.B."/>
            <person name="Iturriaga T."/>
            <person name="Carver A."/>
            <person name="Mondo S."/>
            <person name="Pangilinan J."/>
            <person name="Lipzen A."/>
            <person name="He G."/>
            <person name="Amirebrahimi M."/>
            <person name="Grigoriev I.V."/>
            <person name="Miller A.N."/>
        </authorList>
    </citation>
    <scope>NUCLEOTIDE SEQUENCE [LARGE SCALE GENOMIC DNA]</scope>
    <source>
        <strain evidence="2 3">B22-T-1</strain>
    </source>
</reference>
<gene>
    <name evidence="2" type="ORF">BD289DRAFT_364322</name>
</gene>
<dbReference type="InterPro" id="IPR000182">
    <property type="entry name" value="GNAT_dom"/>
</dbReference>
<dbReference type="EMBL" id="KZ678404">
    <property type="protein sequence ID" value="PSR93831.1"/>
    <property type="molecule type" value="Genomic_DNA"/>
</dbReference>
<evidence type="ECO:0000313" key="3">
    <source>
        <dbReference type="Proteomes" id="UP000241462"/>
    </source>
</evidence>
<dbReference type="SUPFAM" id="SSF55729">
    <property type="entry name" value="Acyl-CoA N-acyltransferases (Nat)"/>
    <property type="match status" value="1"/>
</dbReference>
<sequence>MTNRPKIRYATWADLPQLSKSLAQAFYDDELFGDFIHPHRAQHPKDMELYWLRRLRVNYCDPRWRILAAIDQDADGKELVVGCAQWTRMGKGGSKLDRWWFDPRNLLQPLVAVAMRVHRLIWPGRAVDPQNEDILERAHPYFEHMYDGERAENWSLEWLGVDPDHQGKSLGRELVRWGLDRADEDEGDVWTVVIAAKGKDRFYQNCGFGFIEGSGTMGEGNPLANMEGANMHWRRPVDRKSV</sequence>
<accession>A0A2T3ADY0</accession>
<dbReference type="InParanoid" id="A0A2T3ADY0"/>
<dbReference type="InterPro" id="IPR016181">
    <property type="entry name" value="Acyl_CoA_acyltransferase"/>
</dbReference>
<dbReference type="Gene3D" id="3.40.630.30">
    <property type="match status" value="1"/>
</dbReference>
<evidence type="ECO:0000259" key="1">
    <source>
        <dbReference type="PROSITE" id="PS51186"/>
    </source>
</evidence>
<dbReference type="InterPro" id="IPR052523">
    <property type="entry name" value="Trichothecene_AcTrans"/>
</dbReference>
<name>A0A2T3ADY0_9PEZI</name>
<organism evidence="2 3">
    <name type="scientific">Coniella lustricola</name>
    <dbReference type="NCBI Taxonomy" id="2025994"/>
    <lineage>
        <taxon>Eukaryota</taxon>
        <taxon>Fungi</taxon>
        <taxon>Dikarya</taxon>
        <taxon>Ascomycota</taxon>
        <taxon>Pezizomycotina</taxon>
        <taxon>Sordariomycetes</taxon>
        <taxon>Sordariomycetidae</taxon>
        <taxon>Diaporthales</taxon>
        <taxon>Schizoparmaceae</taxon>
        <taxon>Coniella</taxon>
    </lineage>
</organism>
<dbReference type="STRING" id="2025994.A0A2T3ADY0"/>
<dbReference type="Proteomes" id="UP000241462">
    <property type="component" value="Unassembled WGS sequence"/>
</dbReference>
<proteinExistence type="predicted"/>
<protein>
    <recommendedName>
        <fullName evidence="1">N-acetyltransferase domain-containing protein</fullName>
    </recommendedName>
</protein>
<dbReference type="PANTHER" id="PTHR42791:SF16">
    <property type="entry name" value="N-ACETYLTRANSFERASE DOMAIN-CONTAINING PROTEIN"/>
    <property type="match status" value="1"/>
</dbReference>
<dbReference type="CDD" id="cd04301">
    <property type="entry name" value="NAT_SF"/>
    <property type="match status" value="1"/>
</dbReference>
<dbReference type="AlphaFoldDB" id="A0A2T3ADY0"/>
<keyword evidence="3" id="KW-1185">Reference proteome</keyword>
<dbReference type="PANTHER" id="PTHR42791">
    <property type="entry name" value="GNAT FAMILY ACETYLTRANSFERASE"/>
    <property type="match status" value="1"/>
</dbReference>
<feature type="domain" description="N-acetyltransferase" evidence="1">
    <location>
        <begin position="5"/>
        <end position="236"/>
    </location>
</feature>